<accession>Q37963</accession>
<dbReference type="EMBL" id="U45242">
    <property type="protein sequence ID" value="AAB81656.1"/>
    <property type="molecule type" value="Genomic_DNA"/>
</dbReference>
<proteinExistence type="predicted"/>
<evidence type="ECO:0000256" key="1">
    <source>
        <dbReference type="SAM" id="Phobius"/>
    </source>
</evidence>
<evidence type="ECO:0000313" key="2">
    <source>
        <dbReference type="EMBL" id="AAB81656.1"/>
    </source>
</evidence>
<feature type="transmembrane region" description="Helical" evidence="1">
    <location>
        <begin position="93"/>
        <end position="110"/>
    </location>
</feature>
<keyword evidence="1" id="KW-1133">Transmembrane helix</keyword>
<organism evidence="2">
    <name type="scientific">Ravinvirus N15</name>
    <dbReference type="NCBI Taxonomy" id="40631"/>
    <lineage>
        <taxon>Viruses</taxon>
        <taxon>Duplodnaviria</taxon>
        <taxon>Heunggongvirae</taxon>
        <taxon>Uroviricota</taxon>
        <taxon>Caudoviricetes</taxon>
        <taxon>Ravinvirus</taxon>
    </lineage>
</organism>
<sequence>MLAGSPGCQSLSGPVSVVPITGTRSGSDSVPYSIHCTGLRRHFASDSPISSDGITSPRSKFWTPGREIPTASATCFSVSFSSKRRAFSRSPRVFIPLIINDLFIAGYNFYKLYLALIFTY</sequence>
<reference evidence="2" key="1">
    <citation type="journal article" date="1996" name="J. Bacteriol.">
        <title>Characterization of the primary immunity region of the Escherichia coli linear plasmid prophage N15.</title>
        <authorList>
            <person name="Lobocka M.B."/>
            <person name="Svarchevsky A.N."/>
            <person name="Rybchin V.N."/>
            <person name="Yarmolinsky M.B."/>
        </authorList>
    </citation>
    <scope>NUCLEOTIDE SEQUENCE</scope>
    <source>
        <strain evidence="2">N15Cm1</strain>
    </source>
</reference>
<keyword evidence="1" id="KW-0472">Membrane</keyword>
<protein>
    <submittedName>
        <fullName evidence="2">Uncharacterized protein</fullName>
    </submittedName>
</protein>
<name>Q37963_9CAUD</name>
<reference evidence="2" key="2">
    <citation type="submission" date="1997-10" db="EMBL/GenBank/DDBJ databases">
        <authorList>
            <person name="Lobocka M.B."/>
        </authorList>
    </citation>
    <scope>NUCLEOTIDE SEQUENCE</scope>
    <source>
        <strain evidence="2">N15Cm1</strain>
    </source>
</reference>
<keyword evidence="1" id="KW-0812">Transmembrane</keyword>